<dbReference type="SUPFAM" id="SSF52402">
    <property type="entry name" value="Adenine nucleotide alpha hydrolases-like"/>
    <property type="match status" value="2"/>
</dbReference>
<name>A0A410GD05_9BURK</name>
<organism evidence="3 4">
    <name type="scientific">Pollutimonas thiosulfatoxidans</name>
    <dbReference type="NCBI Taxonomy" id="2028345"/>
    <lineage>
        <taxon>Bacteria</taxon>
        <taxon>Pseudomonadati</taxon>
        <taxon>Pseudomonadota</taxon>
        <taxon>Betaproteobacteria</taxon>
        <taxon>Burkholderiales</taxon>
        <taxon>Alcaligenaceae</taxon>
        <taxon>Pollutimonas</taxon>
    </lineage>
</organism>
<dbReference type="Pfam" id="PF00582">
    <property type="entry name" value="Usp"/>
    <property type="match status" value="2"/>
</dbReference>
<keyword evidence="4" id="KW-1185">Reference proteome</keyword>
<feature type="domain" description="UspA" evidence="2">
    <location>
        <begin position="3"/>
        <end position="157"/>
    </location>
</feature>
<evidence type="ECO:0000313" key="4">
    <source>
        <dbReference type="Proteomes" id="UP000283474"/>
    </source>
</evidence>
<dbReference type="Gene3D" id="3.40.50.12370">
    <property type="match status" value="1"/>
</dbReference>
<dbReference type="InterPro" id="IPR006016">
    <property type="entry name" value="UspA"/>
</dbReference>
<dbReference type="PANTHER" id="PTHR46268:SF6">
    <property type="entry name" value="UNIVERSAL STRESS PROTEIN UP12"/>
    <property type="match status" value="1"/>
</dbReference>
<dbReference type="InterPro" id="IPR006015">
    <property type="entry name" value="Universal_stress_UspA"/>
</dbReference>
<gene>
    <name evidence="3" type="ORF">CKA81_10395</name>
</gene>
<evidence type="ECO:0000256" key="1">
    <source>
        <dbReference type="ARBA" id="ARBA00008791"/>
    </source>
</evidence>
<comment type="similarity">
    <text evidence="1">Belongs to the universal stress protein A family.</text>
</comment>
<feature type="domain" description="UspA" evidence="2">
    <location>
        <begin position="205"/>
        <end position="284"/>
    </location>
</feature>
<evidence type="ECO:0000313" key="3">
    <source>
        <dbReference type="EMBL" id="QAA94196.1"/>
    </source>
</evidence>
<dbReference type="RefSeq" id="WP_128355200.1">
    <property type="nucleotide sequence ID" value="NZ_CP022987.1"/>
</dbReference>
<accession>A0A410GD05</accession>
<dbReference type="KEGG" id="pus:CKA81_10395"/>
<dbReference type="PRINTS" id="PR01438">
    <property type="entry name" value="UNVRSLSTRESS"/>
</dbReference>
<reference evidence="3 4" key="1">
    <citation type="submission" date="2017-08" db="EMBL/GenBank/DDBJ databases">
        <authorList>
            <person name="Park S.-J."/>
            <person name="Kim H."/>
        </authorList>
    </citation>
    <scope>NUCLEOTIDE SEQUENCE [LARGE SCALE GENOMIC DNA]</scope>
    <source>
        <strain evidence="4">ye3</strain>
    </source>
</reference>
<dbReference type="EMBL" id="CP022987">
    <property type="protein sequence ID" value="QAA94196.1"/>
    <property type="molecule type" value="Genomic_DNA"/>
</dbReference>
<protein>
    <submittedName>
        <fullName evidence="3">Universal stress protein UspA</fullName>
    </submittedName>
</protein>
<dbReference type="CDD" id="cd00293">
    <property type="entry name" value="USP-like"/>
    <property type="match status" value="2"/>
</dbReference>
<sequence>MPKILACLDTSAYAESVCDVAAWAAARLAYPVELLHVVQRKSAVAMRNDFSGAIGLGVKSSLLQELTEIEEAEAKLAVESGRALLSAATDRLRSAGLTDIAVTHRHGGIVETIIEREADCAVVVMGKRGASREFASAHMGSKIERVLRASSKPTLIAPLKLRPIKNAIIAFDGGASAKRALDLVLTSPLFAGMAPHVIMAGTDNEENRAVLEAVRQRFADAGTRAETVLLSGVAETAISDYMDAHAESVLVMGAYGHSPLRNMIVGSTTTSVIRMISVPILLVR</sequence>
<evidence type="ECO:0000259" key="2">
    <source>
        <dbReference type="Pfam" id="PF00582"/>
    </source>
</evidence>
<dbReference type="Proteomes" id="UP000283474">
    <property type="component" value="Chromosome"/>
</dbReference>
<dbReference type="AlphaFoldDB" id="A0A410GD05"/>
<proteinExistence type="inferred from homology"/>
<dbReference type="PANTHER" id="PTHR46268">
    <property type="entry name" value="STRESS RESPONSE PROTEIN NHAX"/>
    <property type="match status" value="1"/>
</dbReference>
<dbReference type="OrthoDB" id="9804721at2"/>